<gene>
    <name evidence="2" type="ORF">JOC83_001023</name>
</gene>
<evidence type="ECO:0000313" key="2">
    <source>
        <dbReference type="EMBL" id="MBM7702197.1"/>
    </source>
</evidence>
<dbReference type="EMBL" id="JAFBFC010000001">
    <property type="protein sequence ID" value="MBM7702197.1"/>
    <property type="molecule type" value="Genomic_DNA"/>
</dbReference>
<keyword evidence="1" id="KW-0472">Membrane</keyword>
<comment type="caution">
    <text evidence="2">The sequence shown here is derived from an EMBL/GenBank/DDBJ whole genome shotgun (WGS) entry which is preliminary data.</text>
</comment>
<protein>
    <recommendedName>
        <fullName evidence="4">Photosystem I reaction center subunit VIII</fullName>
    </recommendedName>
</protein>
<sequence>MNLLSFAPIVAPIGILICLIGFTSTFIKRD</sequence>
<evidence type="ECO:0000256" key="1">
    <source>
        <dbReference type="SAM" id="Phobius"/>
    </source>
</evidence>
<keyword evidence="1" id="KW-1133">Transmembrane helix</keyword>
<dbReference type="Proteomes" id="UP000809829">
    <property type="component" value="Unassembled WGS sequence"/>
</dbReference>
<proteinExistence type="predicted"/>
<keyword evidence="3" id="KW-1185">Reference proteome</keyword>
<evidence type="ECO:0000313" key="3">
    <source>
        <dbReference type="Proteomes" id="UP000809829"/>
    </source>
</evidence>
<name>A0ABS2QRY4_9BACI</name>
<feature type="transmembrane region" description="Helical" evidence="1">
    <location>
        <begin position="6"/>
        <end position="27"/>
    </location>
</feature>
<evidence type="ECO:0008006" key="4">
    <source>
        <dbReference type="Google" id="ProtNLM"/>
    </source>
</evidence>
<accession>A0ABS2QRY4</accession>
<organism evidence="2 3">
    <name type="scientific">Priestia iocasae</name>
    <dbReference type="NCBI Taxonomy" id="2291674"/>
    <lineage>
        <taxon>Bacteria</taxon>
        <taxon>Bacillati</taxon>
        <taxon>Bacillota</taxon>
        <taxon>Bacilli</taxon>
        <taxon>Bacillales</taxon>
        <taxon>Bacillaceae</taxon>
        <taxon>Priestia</taxon>
    </lineage>
</organism>
<keyword evidence="1" id="KW-0812">Transmembrane</keyword>
<reference evidence="2 3" key="1">
    <citation type="submission" date="2021-01" db="EMBL/GenBank/DDBJ databases">
        <title>Genomic Encyclopedia of Type Strains, Phase IV (KMG-IV): sequencing the most valuable type-strain genomes for metagenomic binning, comparative biology and taxonomic classification.</title>
        <authorList>
            <person name="Goeker M."/>
        </authorList>
    </citation>
    <scope>NUCLEOTIDE SEQUENCE [LARGE SCALE GENOMIC DNA]</scope>
    <source>
        <strain evidence="2 3">DSM 104297</strain>
    </source>
</reference>